<reference evidence="3 4" key="1">
    <citation type="submission" date="2016-07" db="EMBL/GenBank/DDBJ databases">
        <title>Pervasive Adenine N6-methylation of Active Genes in Fungi.</title>
        <authorList>
            <consortium name="DOE Joint Genome Institute"/>
            <person name="Mondo S.J."/>
            <person name="Dannebaum R.O."/>
            <person name="Kuo R.C."/>
            <person name="Labutti K."/>
            <person name="Haridas S."/>
            <person name="Kuo A."/>
            <person name="Salamov A."/>
            <person name="Ahrendt S.R."/>
            <person name="Lipzen A."/>
            <person name="Sullivan W."/>
            <person name="Andreopoulos W.B."/>
            <person name="Clum A."/>
            <person name="Lindquist E."/>
            <person name="Daum C."/>
            <person name="Ramamoorthy G.K."/>
            <person name="Gryganskyi A."/>
            <person name="Culley D."/>
            <person name="Magnuson J.K."/>
            <person name="James T.Y."/>
            <person name="O'Malley M.A."/>
            <person name="Stajich J.E."/>
            <person name="Spatafora J.W."/>
            <person name="Visel A."/>
            <person name="Grigoriev I.V."/>
        </authorList>
    </citation>
    <scope>NUCLEOTIDE SEQUENCE [LARGE SCALE GENOMIC DNA]</scope>
    <source>
        <strain evidence="3 4">NRRL 3301</strain>
    </source>
</reference>
<evidence type="ECO:0000313" key="3">
    <source>
        <dbReference type="EMBL" id="ORX55772.1"/>
    </source>
</evidence>
<dbReference type="InterPro" id="IPR011022">
    <property type="entry name" value="Arrestin_C-like"/>
</dbReference>
<name>A0A1X2GLL1_9FUNG</name>
<gene>
    <name evidence="3" type="ORF">DM01DRAFT_1335156</name>
</gene>
<proteinExistence type="predicted"/>
<comment type="caution">
    <text evidence="3">The sequence shown here is derived from an EMBL/GenBank/DDBJ whole genome shotgun (WGS) entry which is preliminary data.</text>
</comment>
<keyword evidence="4" id="KW-1185">Reference proteome</keyword>
<evidence type="ECO:0000259" key="2">
    <source>
        <dbReference type="Pfam" id="PF02752"/>
    </source>
</evidence>
<accession>A0A1X2GLL1</accession>
<dbReference type="AlphaFoldDB" id="A0A1X2GLL1"/>
<protein>
    <recommendedName>
        <fullName evidence="2">Arrestin C-terminal-like domain-containing protein</fullName>
    </recommendedName>
</protein>
<evidence type="ECO:0000313" key="4">
    <source>
        <dbReference type="Proteomes" id="UP000242146"/>
    </source>
</evidence>
<feature type="domain" description="Arrestin C-terminal-like" evidence="2">
    <location>
        <begin position="49"/>
        <end position="184"/>
    </location>
</feature>
<organism evidence="3 4">
    <name type="scientific">Hesseltinella vesiculosa</name>
    <dbReference type="NCBI Taxonomy" id="101127"/>
    <lineage>
        <taxon>Eukaryota</taxon>
        <taxon>Fungi</taxon>
        <taxon>Fungi incertae sedis</taxon>
        <taxon>Mucoromycota</taxon>
        <taxon>Mucoromycotina</taxon>
        <taxon>Mucoromycetes</taxon>
        <taxon>Mucorales</taxon>
        <taxon>Cunninghamellaceae</taxon>
        <taxon>Hesseltinella</taxon>
    </lineage>
</organism>
<dbReference type="EMBL" id="MCGT01000011">
    <property type="protein sequence ID" value="ORX55772.1"/>
    <property type="molecule type" value="Genomic_DNA"/>
</dbReference>
<feature type="region of interest" description="Disordered" evidence="1">
    <location>
        <begin position="219"/>
        <end position="246"/>
    </location>
</feature>
<dbReference type="Proteomes" id="UP000242146">
    <property type="component" value="Unassembled WGS sequence"/>
</dbReference>
<dbReference type="STRING" id="101127.A0A1X2GLL1"/>
<sequence>MLRATVERPAFIPNLTARQPIHLARQLYSPFSSEFMEPVQVIKRHLHLLEARVAIPTKIYAYGDVIDLTVRIIGHQPHVRPTILTCNLKEYVVLGNSSPSDEDNARHGRHLYSNRITQFTRSQHDQSWTKTLNIQVPSSRTNMHCDMDNDRVKVRHKFKLILEGIDTETGSVFQLRIGIPITMCALSLNMHALPPYEAASIAYDATAIRDLSQVDVQRPQNTGLPSYDDIERLPPVYDASPSALAY</sequence>
<dbReference type="Pfam" id="PF02752">
    <property type="entry name" value="Arrestin_C"/>
    <property type="match status" value="1"/>
</dbReference>
<dbReference type="OrthoDB" id="2333384at2759"/>
<evidence type="ECO:0000256" key="1">
    <source>
        <dbReference type="SAM" id="MobiDB-lite"/>
    </source>
</evidence>